<dbReference type="EMBL" id="SACR01000006">
    <property type="protein sequence ID" value="RVU43867.1"/>
    <property type="molecule type" value="Genomic_DNA"/>
</dbReference>
<dbReference type="RefSeq" id="WP_128230426.1">
    <property type="nucleotide sequence ID" value="NZ_SACR01000006.1"/>
</dbReference>
<keyword evidence="2" id="KW-1185">Reference proteome</keyword>
<dbReference type="AlphaFoldDB" id="A0A437RB06"/>
<dbReference type="Proteomes" id="UP000285575">
    <property type="component" value="Unassembled WGS sequence"/>
</dbReference>
<comment type="caution">
    <text evidence="1">The sequence shown here is derived from an EMBL/GenBank/DDBJ whole genome shotgun (WGS) entry which is preliminary data.</text>
</comment>
<accession>A0A437RB06</accession>
<name>A0A437RB06_9BURK</name>
<reference evidence="1 2" key="1">
    <citation type="submission" date="2019-01" db="EMBL/GenBank/DDBJ databases">
        <authorList>
            <person name="Chen W.-M."/>
        </authorList>
    </citation>
    <scope>NUCLEOTIDE SEQUENCE [LARGE SCALE GENOMIC DNA]</scope>
    <source>
        <strain evidence="1 2">KYPY4</strain>
    </source>
</reference>
<sequence length="123" mass="13269">MANTTVTRRLNALALFQAYAEKALASGASPKGLEQAFAAELEISPSMWSQIKSSRPIGDKLARQIEQHQGKPAGWLDEVREDTSPTAAEKALMELALAAWRSTNSAGRKALRAHLEAVVQAGR</sequence>
<dbReference type="OrthoDB" id="8685853at2"/>
<proteinExistence type="predicted"/>
<organism evidence="1 2">
    <name type="scientific">Rubrivivax rivuli</name>
    <dbReference type="NCBI Taxonomy" id="1862385"/>
    <lineage>
        <taxon>Bacteria</taxon>
        <taxon>Pseudomonadati</taxon>
        <taxon>Pseudomonadota</taxon>
        <taxon>Betaproteobacteria</taxon>
        <taxon>Burkholderiales</taxon>
        <taxon>Sphaerotilaceae</taxon>
        <taxon>Rubrivivax</taxon>
    </lineage>
</organism>
<protein>
    <submittedName>
        <fullName evidence="1">Uncharacterized protein</fullName>
    </submittedName>
</protein>
<evidence type="ECO:0000313" key="1">
    <source>
        <dbReference type="EMBL" id="RVU43867.1"/>
    </source>
</evidence>
<gene>
    <name evidence="1" type="ORF">EOE66_19605</name>
</gene>
<evidence type="ECO:0000313" key="2">
    <source>
        <dbReference type="Proteomes" id="UP000285575"/>
    </source>
</evidence>